<feature type="compositionally biased region" description="Low complexity" evidence="7">
    <location>
        <begin position="677"/>
        <end position="689"/>
    </location>
</feature>
<feature type="compositionally biased region" description="Low complexity" evidence="7">
    <location>
        <begin position="596"/>
        <end position="625"/>
    </location>
</feature>
<dbReference type="VEuPathDB" id="VectorBase:GAUT031430"/>
<dbReference type="SMART" id="SM00020">
    <property type="entry name" value="Tryp_SPc"/>
    <property type="match status" value="1"/>
</dbReference>
<name>A0A1A9VAX3_GLOAU</name>
<evidence type="ECO:0000313" key="10">
    <source>
        <dbReference type="Proteomes" id="UP000078200"/>
    </source>
</evidence>
<dbReference type="PANTHER" id="PTHR24252:SF7">
    <property type="entry name" value="HYALIN"/>
    <property type="match status" value="1"/>
</dbReference>
<keyword evidence="4" id="KW-0720">Serine protease</keyword>
<evidence type="ECO:0000256" key="4">
    <source>
        <dbReference type="ARBA" id="ARBA00022825"/>
    </source>
</evidence>
<protein>
    <recommendedName>
        <fullName evidence="8">Peptidase S1 domain-containing protein</fullName>
    </recommendedName>
</protein>
<dbReference type="SUPFAM" id="SSF50494">
    <property type="entry name" value="Trypsin-like serine proteases"/>
    <property type="match status" value="1"/>
</dbReference>
<comment type="subcellular location">
    <subcellularLocation>
        <location evidence="1">Membrane</location>
        <topology evidence="1">Single-pass type II membrane protein</topology>
    </subcellularLocation>
</comment>
<dbReference type="STRING" id="7395.A0A1A9VAX3"/>
<dbReference type="Pfam" id="PF00089">
    <property type="entry name" value="Trypsin"/>
    <property type="match status" value="1"/>
</dbReference>
<feature type="compositionally biased region" description="Low complexity" evidence="7">
    <location>
        <begin position="22"/>
        <end position="57"/>
    </location>
</feature>
<evidence type="ECO:0000256" key="2">
    <source>
        <dbReference type="ARBA" id="ARBA00022670"/>
    </source>
</evidence>
<reference evidence="9" key="1">
    <citation type="submission" date="2020-05" db="UniProtKB">
        <authorList>
            <consortium name="EnsemblMetazoa"/>
        </authorList>
    </citation>
    <scope>IDENTIFICATION</scope>
    <source>
        <strain evidence="9">TTRI</strain>
    </source>
</reference>
<proteinExistence type="predicted"/>
<evidence type="ECO:0000256" key="6">
    <source>
        <dbReference type="ARBA" id="ARBA00023157"/>
    </source>
</evidence>
<feature type="compositionally biased region" description="Polar residues" evidence="7">
    <location>
        <begin position="585"/>
        <end position="595"/>
    </location>
</feature>
<dbReference type="InterPro" id="IPR033116">
    <property type="entry name" value="TRYPSIN_SER"/>
</dbReference>
<dbReference type="InterPro" id="IPR001254">
    <property type="entry name" value="Trypsin_dom"/>
</dbReference>
<feature type="domain" description="Peptidase S1" evidence="8">
    <location>
        <begin position="751"/>
        <end position="994"/>
    </location>
</feature>
<dbReference type="Proteomes" id="UP000078200">
    <property type="component" value="Unassembled WGS sequence"/>
</dbReference>
<dbReference type="PROSITE" id="PS00135">
    <property type="entry name" value="TRYPSIN_SER"/>
    <property type="match status" value="1"/>
</dbReference>
<feature type="region of interest" description="Disordered" evidence="7">
    <location>
        <begin position="662"/>
        <end position="720"/>
    </location>
</feature>
<feature type="compositionally biased region" description="Low complexity" evidence="7">
    <location>
        <begin position="68"/>
        <end position="79"/>
    </location>
</feature>
<evidence type="ECO:0000313" key="9">
    <source>
        <dbReference type="EnsemblMetazoa" id="GAUT031430-PA"/>
    </source>
</evidence>
<feature type="region of interest" description="Disordered" evidence="7">
    <location>
        <begin position="451"/>
        <end position="632"/>
    </location>
</feature>
<feature type="compositionally biased region" description="Low complexity" evidence="7">
    <location>
        <begin position="490"/>
        <end position="504"/>
    </location>
</feature>
<dbReference type="Gene3D" id="2.40.10.10">
    <property type="entry name" value="Trypsin-like serine proteases"/>
    <property type="match status" value="1"/>
</dbReference>
<evidence type="ECO:0000259" key="8">
    <source>
        <dbReference type="PROSITE" id="PS50240"/>
    </source>
</evidence>
<dbReference type="GO" id="GO:0016020">
    <property type="term" value="C:membrane"/>
    <property type="evidence" value="ECO:0007669"/>
    <property type="project" value="UniProtKB-SubCell"/>
</dbReference>
<dbReference type="InterPro" id="IPR001314">
    <property type="entry name" value="Peptidase_S1A"/>
</dbReference>
<feature type="region of interest" description="Disordered" evidence="7">
    <location>
        <begin position="357"/>
        <end position="387"/>
    </location>
</feature>
<accession>A0A1A9VAX3</accession>
<dbReference type="FunFam" id="2.40.10.10:FF:000006">
    <property type="entry name" value="Serine proteinase stubble"/>
    <property type="match status" value="1"/>
</dbReference>
<dbReference type="PROSITE" id="PS50240">
    <property type="entry name" value="TRYPSIN_DOM"/>
    <property type="match status" value="1"/>
</dbReference>
<evidence type="ECO:0000256" key="1">
    <source>
        <dbReference type="ARBA" id="ARBA00004606"/>
    </source>
</evidence>
<keyword evidence="5" id="KW-0812">Transmembrane</keyword>
<feature type="region of interest" description="Disordered" evidence="7">
    <location>
        <begin position="1"/>
        <end position="79"/>
    </location>
</feature>
<evidence type="ECO:0000256" key="7">
    <source>
        <dbReference type="SAM" id="MobiDB-lite"/>
    </source>
</evidence>
<keyword evidence="10" id="KW-1185">Reference proteome</keyword>
<dbReference type="InterPro" id="IPR009003">
    <property type="entry name" value="Peptidase_S1_PA"/>
</dbReference>
<feature type="compositionally biased region" description="Low complexity" evidence="7">
    <location>
        <begin position="698"/>
        <end position="712"/>
    </location>
</feature>
<dbReference type="EnsemblMetazoa" id="GAUT031430-RA">
    <property type="protein sequence ID" value="GAUT031430-PA"/>
    <property type="gene ID" value="GAUT031430"/>
</dbReference>
<keyword evidence="3" id="KW-0378">Hydrolase</keyword>
<organism evidence="9 10">
    <name type="scientific">Glossina austeni</name>
    <name type="common">Savannah tsetse fly</name>
    <dbReference type="NCBI Taxonomy" id="7395"/>
    <lineage>
        <taxon>Eukaryota</taxon>
        <taxon>Metazoa</taxon>
        <taxon>Ecdysozoa</taxon>
        <taxon>Arthropoda</taxon>
        <taxon>Hexapoda</taxon>
        <taxon>Insecta</taxon>
        <taxon>Pterygota</taxon>
        <taxon>Neoptera</taxon>
        <taxon>Endopterygota</taxon>
        <taxon>Diptera</taxon>
        <taxon>Brachycera</taxon>
        <taxon>Muscomorpha</taxon>
        <taxon>Hippoboscoidea</taxon>
        <taxon>Glossinidae</taxon>
        <taxon>Glossina</taxon>
    </lineage>
</organism>
<feature type="compositionally biased region" description="Polar residues" evidence="7">
    <location>
        <begin position="665"/>
        <end position="676"/>
    </location>
</feature>
<dbReference type="GO" id="GO:0004252">
    <property type="term" value="F:serine-type endopeptidase activity"/>
    <property type="evidence" value="ECO:0007669"/>
    <property type="project" value="InterPro"/>
</dbReference>
<keyword evidence="5" id="KW-0735">Signal-anchor</keyword>
<dbReference type="CDD" id="cd00190">
    <property type="entry name" value="Tryp_SPc"/>
    <property type="match status" value="1"/>
</dbReference>
<dbReference type="GO" id="GO:0006508">
    <property type="term" value="P:proteolysis"/>
    <property type="evidence" value="ECO:0007669"/>
    <property type="project" value="UniProtKB-KW"/>
</dbReference>
<evidence type="ECO:0000256" key="3">
    <source>
        <dbReference type="ARBA" id="ARBA00022801"/>
    </source>
</evidence>
<dbReference type="AlphaFoldDB" id="A0A1A9VAX3"/>
<feature type="compositionally biased region" description="Low complexity" evidence="7">
    <location>
        <begin position="526"/>
        <end position="571"/>
    </location>
</feature>
<feature type="compositionally biased region" description="Low complexity" evidence="7">
    <location>
        <begin position="374"/>
        <end position="387"/>
    </location>
</feature>
<dbReference type="PANTHER" id="PTHR24252">
    <property type="entry name" value="ACROSIN-RELATED"/>
    <property type="match status" value="1"/>
</dbReference>
<evidence type="ECO:0000256" key="5">
    <source>
        <dbReference type="ARBA" id="ARBA00022968"/>
    </source>
</evidence>
<dbReference type="PRINTS" id="PR00722">
    <property type="entry name" value="CHYMOTRYPSIN"/>
</dbReference>
<keyword evidence="2" id="KW-0645">Protease</keyword>
<dbReference type="InterPro" id="IPR043504">
    <property type="entry name" value="Peptidase_S1_PA_chymotrypsin"/>
</dbReference>
<keyword evidence="6" id="KW-1015">Disulfide bond</keyword>
<sequence>MRNRISHCWLVNQHEHHRNTDNNNNNNNNNNSNNSNNKNNNNNNNNIKSSNRNINSNCKRTRRRQQKEQQQPQQEQQQQRLHEILGFLSIRHQSCCKPYKSKSPKAEPINALAYKILSIVKSSYNQIIEVLLVLLLVNCLINSLTHLPLKAAAATAAASHRSDAYQIDQQLRRDSLVDLLNKRIFSSYFQEVVSATRHSNSEEFIGIDNESPVFDSRQPHSISGSAFGYNGLQVQQNLEEFGSPNSLLRSQNFKISPKPCTVGRIEGTCMFVWECIKSEGRHVGMCVDSFMFGSCCAHNYTDNIVLHNTFSYTRPTKPVGMASVNHRPPQHPHRPSISGMTTIERPHGAGTLVIRPSGPHHQSSLMKPQHLKPSYGSTSTLATSTTTGSPTSLWSLNGLHGDMESSASIPSVSAGGYCFRGIKAIVTKQKAHNLISSNLVHQQHWHLSTEPNFITKPRPPNWEKPITLRPKPSKPSKKPLNTTLIWLTMQQQQQQHQHQHQQQHTTSPQPPLIFSNYSTRKPIKLPKPTSSTSATTTTTTTTTKTSTSATSSSTSTLTTPTKTTTLKPKPTVMAQNVKPSKLPSPYSTTRPYSKPTSSASSSSSSSSSSSTSSNSSISVSLTNNSVDKNNSSTSFFTVPSTDAMTSTVTATTITTTITAAPNIKPTKNTQRPITLQSSSSITGSTSTFSAPTTEAQNSSSTSHTLPSYSPSTIETNEITDNNDKKEHIIKTISAARAECGIPVLARPETRIVGGKSAAFGRWPWQVSVRRTSFFGFSSTHRCGGALINENWIATAGHCVDDLLISQIRIRVGEYDFSHVQEQLPYIERSVAKKVVHPQYNFFTYEYDLALVKLEQPLEFAPHVSPICLPQTDSLLIGMNATVTGWGRLSEGGTLPSVLQEVSVPIVSNDNCKSMFLRAGRQEFIPEIFLCAGYETGGQDSCQGDSGGPLQVKSQNGHYFLAGIISWGIGCAEANLPGVCTRISKFVPWIMENVT</sequence>
<feature type="compositionally biased region" description="Polar residues" evidence="7">
    <location>
        <begin position="480"/>
        <end position="489"/>
    </location>
</feature>